<reference evidence="1 2" key="1">
    <citation type="submission" date="2021-03" db="EMBL/GenBank/DDBJ databases">
        <title>Metabolic Capacity of the Antarctic Cyanobacterium Phormidium pseudopriestleyi that Sustains Oxygenic Photosynthesis in the Presence of Hydrogen Sulfide.</title>
        <authorList>
            <person name="Lumian J.E."/>
            <person name="Jungblut A.D."/>
            <person name="Dillon M.L."/>
            <person name="Hawes I."/>
            <person name="Doran P.T."/>
            <person name="Mackey T.J."/>
            <person name="Dick G.J."/>
            <person name="Grettenberger C.L."/>
            <person name="Sumner D.Y."/>
        </authorList>
    </citation>
    <scope>NUCLEOTIDE SEQUENCE [LARGE SCALE GENOMIC DNA]</scope>
    <source>
        <strain evidence="1 2">FRX01</strain>
    </source>
</reference>
<dbReference type="EMBL" id="JAFLQW010000447">
    <property type="protein sequence ID" value="MBO0350713.1"/>
    <property type="molecule type" value="Genomic_DNA"/>
</dbReference>
<comment type="caution">
    <text evidence="1">The sequence shown here is derived from an EMBL/GenBank/DDBJ whole genome shotgun (WGS) entry which is preliminary data.</text>
</comment>
<organism evidence="1 2">
    <name type="scientific">Phormidium pseudopriestleyi FRX01</name>
    <dbReference type="NCBI Taxonomy" id="1759528"/>
    <lineage>
        <taxon>Bacteria</taxon>
        <taxon>Bacillati</taxon>
        <taxon>Cyanobacteriota</taxon>
        <taxon>Cyanophyceae</taxon>
        <taxon>Oscillatoriophycideae</taxon>
        <taxon>Oscillatoriales</taxon>
        <taxon>Oscillatoriaceae</taxon>
        <taxon>Phormidium</taxon>
    </lineage>
</organism>
<keyword evidence="2" id="KW-1185">Reference proteome</keyword>
<name>A0ABS3FUI2_9CYAN</name>
<gene>
    <name evidence="1" type="ORF">J0895_16765</name>
</gene>
<protein>
    <submittedName>
        <fullName evidence="1">Uncharacterized protein</fullName>
    </submittedName>
</protein>
<dbReference type="RefSeq" id="WP_207089187.1">
    <property type="nucleotide sequence ID" value="NZ_JAFLQW010000447.1"/>
</dbReference>
<evidence type="ECO:0000313" key="2">
    <source>
        <dbReference type="Proteomes" id="UP000664844"/>
    </source>
</evidence>
<evidence type="ECO:0000313" key="1">
    <source>
        <dbReference type="EMBL" id="MBO0350713.1"/>
    </source>
</evidence>
<accession>A0ABS3FUI2</accession>
<sequence length="46" mass="5507">MKFLRYSYEEKEGGAEKGYLVMEFHWNFNSVPMTRVRLTNGPREAH</sequence>
<dbReference type="Proteomes" id="UP000664844">
    <property type="component" value="Unassembled WGS sequence"/>
</dbReference>
<proteinExistence type="predicted"/>